<comment type="caution">
    <text evidence="8">The sequence shown here is derived from an EMBL/GenBank/DDBJ whole genome shotgun (WGS) entry which is preliminary data.</text>
</comment>
<evidence type="ECO:0000256" key="4">
    <source>
        <dbReference type="ARBA" id="ARBA00022989"/>
    </source>
</evidence>
<comment type="subcellular location">
    <subcellularLocation>
        <location evidence="1">Membrane</location>
        <topology evidence="1">Multi-pass membrane protein</topology>
    </subcellularLocation>
</comment>
<feature type="transmembrane region" description="Helical" evidence="6">
    <location>
        <begin position="144"/>
        <end position="165"/>
    </location>
</feature>
<feature type="transmembrane region" description="Helical" evidence="6">
    <location>
        <begin position="39"/>
        <end position="57"/>
    </location>
</feature>
<dbReference type="RefSeq" id="WP_263249677.1">
    <property type="nucleotide sequence ID" value="NZ_BAABLT010000022.1"/>
</dbReference>
<gene>
    <name evidence="8" type="ORF">ACFQ16_02625</name>
</gene>
<dbReference type="PANTHER" id="PTHR32322:SF9">
    <property type="entry name" value="AMINO-ACID METABOLITE EFFLUX PUMP-RELATED"/>
    <property type="match status" value="1"/>
</dbReference>
<feature type="transmembrane region" description="Helical" evidence="6">
    <location>
        <begin position="264"/>
        <end position="281"/>
    </location>
</feature>
<evidence type="ECO:0000256" key="5">
    <source>
        <dbReference type="ARBA" id="ARBA00023136"/>
    </source>
</evidence>
<reference evidence="9" key="1">
    <citation type="journal article" date="2019" name="Int. J. Syst. Evol. Microbiol.">
        <title>The Global Catalogue of Microorganisms (GCM) 10K type strain sequencing project: providing services to taxonomists for standard genome sequencing and annotation.</title>
        <authorList>
            <consortium name="The Broad Institute Genomics Platform"/>
            <consortium name="The Broad Institute Genome Sequencing Center for Infectious Disease"/>
            <person name="Wu L."/>
            <person name="Ma J."/>
        </authorList>
    </citation>
    <scope>NUCLEOTIDE SEQUENCE [LARGE SCALE GENOMIC DNA]</scope>
    <source>
        <strain evidence="9">CCUG 56401</strain>
    </source>
</reference>
<evidence type="ECO:0000313" key="8">
    <source>
        <dbReference type="EMBL" id="MFD0918628.1"/>
    </source>
</evidence>
<dbReference type="InterPro" id="IPR000620">
    <property type="entry name" value="EamA_dom"/>
</dbReference>
<dbReference type="SUPFAM" id="SSF103481">
    <property type="entry name" value="Multidrug resistance efflux transporter EmrE"/>
    <property type="match status" value="2"/>
</dbReference>
<keyword evidence="3 6" id="KW-0812">Transmembrane</keyword>
<feature type="transmembrane region" description="Helical" evidence="6">
    <location>
        <begin position="64"/>
        <end position="86"/>
    </location>
</feature>
<name>A0ABW3FLB8_9PSEU</name>
<feature type="transmembrane region" description="Helical" evidence="6">
    <location>
        <begin position="240"/>
        <end position="258"/>
    </location>
</feature>
<evidence type="ECO:0000259" key="7">
    <source>
        <dbReference type="Pfam" id="PF00892"/>
    </source>
</evidence>
<feature type="domain" description="EamA" evidence="7">
    <location>
        <begin position="13"/>
        <end position="135"/>
    </location>
</feature>
<dbReference type="EMBL" id="JBHTIW010000001">
    <property type="protein sequence ID" value="MFD0918628.1"/>
    <property type="molecule type" value="Genomic_DNA"/>
</dbReference>
<feature type="transmembrane region" description="Helical" evidence="6">
    <location>
        <begin position="121"/>
        <end position="138"/>
    </location>
</feature>
<feature type="transmembrane region" description="Helical" evidence="6">
    <location>
        <begin position="177"/>
        <end position="197"/>
    </location>
</feature>
<dbReference type="InterPro" id="IPR050638">
    <property type="entry name" value="AA-Vitamin_Transporters"/>
</dbReference>
<sequence>MNNPMSALRLGALALLWGSSFLLIKLSLGALSATQIAFTRIVLGALVLLVLCAVRGLRIGGGPVWRHVTVAALFSSALPWVLYGIAEQTVDSGLTGVLNATTPLWTALFGLLFGSGARPRYLGLGVGFAGVLLIFAPWQGGGLFSWGTLACLGAATSYGVGYVYIGRNLTGDRGRSPVALAAMQMTAASGLAALALPLDGLRPVQFEPIALLAIAVLGVFGTGFAFALNYRLISDEGATTASTVTYLMPIVSVVLGWAVLGEQLGPRVLAGMVVVLLGVLLTHRTRAPRRAVEQEDRMARVAERVARLYSELATNHPMK</sequence>
<dbReference type="InterPro" id="IPR037185">
    <property type="entry name" value="EmrE-like"/>
</dbReference>
<dbReference type="PANTHER" id="PTHR32322">
    <property type="entry name" value="INNER MEMBRANE TRANSPORTER"/>
    <property type="match status" value="1"/>
</dbReference>
<accession>A0ABW3FLB8</accession>
<keyword evidence="9" id="KW-1185">Reference proteome</keyword>
<organism evidence="8 9">
    <name type="scientific">Saccharopolyspora rosea</name>
    <dbReference type="NCBI Taxonomy" id="524884"/>
    <lineage>
        <taxon>Bacteria</taxon>
        <taxon>Bacillati</taxon>
        <taxon>Actinomycetota</taxon>
        <taxon>Actinomycetes</taxon>
        <taxon>Pseudonocardiales</taxon>
        <taxon>Pseudonocardiaceae</taxon>
        <taxon>Saccharopolyspora</taxon>
    </lineage>
</organism>
<keyword evidence="5 6" id="KW-0472">Membrane</keyword>
<evidence type="ECO:0000256" key="2">
    <source>
        <dbReference type="ARBA" id="ARBA00007362"/>
    </source>
</evidence>
<comment type="similarity">
    <text evidence="2">Belongs to the EamA transporter family.</text>
</comment>
<feature type="transmembrane region" description="Helical" evidence="6">
    <location>
        <begin position="209"/>
        <end position="228"/>
    </location>
</feature>
<feature type="domain" description="EamA" evidence="7">
    <location>
        <begin position="146"/>
        <end position="282"/>
    </location>
</feature>
<evidence type="ECO:0000256" key="3">
    <source>
        <dbReference type="ARBA" id="ARBA00022692"/>
    </source>
</evidence>
<evidence type="ECO:0000256" key="1">
    <source>
        <dbReference type="ARBA" id="ARBA00004141"/>
    </source>
</evidence>
<evidence type="ECO:0000313" key="9">
    <source>
        <dbReference type="Proteomes" id="UP001597018"/>
    </source>
</evidence>
<feature type="transmembrane region" description="Helical" evidence="6">
    <location>
        <begin position="92"/>
        <end position="114"/>
    </location>
</feature>
<dbReference type="Proteomes" id="UP001597018">
    <property type="component" value="Unassembled WGS sequence"/>
</dbReference>
<proteinExistence type="inferred from homology"/>
<keyword evidence="4 6" id="KW-1133">Transmembrane helix</keyword>
<protein>
    <submittedName>
        <fullName evidence="8">DMT family transporter</fullName>
    </submittedName>
</protein>
<dbReference type="Gene3D" id="1.10.3730.20">
    <property type="match status" value="1"/>
</dbReference>
<evidence type="ECO:0000256" key="6">
    <source>
        <dbReference type="SAM" id="Phobius"/>
    </source>
</evidence>
<dbReference type="Pfam" id="PF00892">
    <property type="entry name" value="EamA"/>
    <property type="match status" value="2"/>
</dbReference>